<evidence type="ECO:0000313" key="10">
    <source>
        <dbReference type="EMBL" id="OBS15770.1"/>
    </source>
</evidence>
<dbReference type="Pfam" id="PF05699">
    <property type="entry name" value="Dimer_Tnp_hAT"/>
    <property type="match status" value="1"/>
</dbReference>
<dbReference type="InterPro" id="IPR052035">
    <property type="entry name" value="ZnF_BED_domain_contain"/>
</dbReference>
<feature type="compositionally biased region" description="Basic and acidic residues" evidence="6">
    <location>
        <begin position="313"/>
        <end position="326"/>
    </location>
</feature>
<name>A0A1B8A5K6_FUSPO</name>
<keyword evidence="7" id="KW-1133">Transmembrane helix</keyword>
<evidence type="ECO:0000256" key="5">
    <source>
        <dbReference type="ARBA" id="ARBA00023242"/>
    </source>
</evidence>
<dbReference type="Pfam" id="PF20684">
    <property type="entry name" value="Fung_rhodopsin"/>
    <property type="match status" value="1"/>
</dbReference>
<dbReference type="PANTHER" id="PTHR46481:SF10">
    <property type="entry name" value="ZINC FINGER BED DOMAIN-CONTAINING PROTEIN 39"/>
    <property type="match status" value="1"/>
</dbReference>
<feature type="transmembrane region" description="Helical" evidence="7">
    <location>
        <begin position="229"/>
        <end position="249"/>
    </location>
</feature>
<keyword evidence="7" id="KW-0812">Transmembrane</keyword>
<evidence type="ECO:0000256" key="1">
    <source>
        <dbReference type="ARBA" id="ARBA00004123"/>
    </source>
</evidence>
<dbReference type="STRING" id="36050.A0A1B8A5K6"/>
<dbReference type="PANTHER" id="PTHR46481">
    <property type="entry name" value="ZINC FINGER BED DOMAIN-CONTAINING PROTEIN 4"/>
    <property type="match status" value="1"/>
</dbReference>
<sequence length="1288" mass="147230">MFPVIDGRKVWMASPEDYVVDFSNPQKDTTIINWIYIICIIGFLVSFIVAPCLCVVFYNHREWRLPSSIILLAYILTAAAQCLVLVCLHDSVLGVHIWEISLDDATSATTLNFVATLLFVPGTALARMALCITSYRLVTPKKWSQNAIRCTAGLLLGASVAIWFVLLLACKPMDASWNLRLFVKAQCIDRYPFHIAQAFFGVITDSVLVAVVAVTTLRLQMSWKNKAITVARISIGLLPLGATIPRLLIMFDTWKDPDTTLVLAPATFWLIVEANLVIISSPAPLLSEPSDELLGPASPALPALPGSPVPAKRTLDRSPSDRDGKRAKGRTNKSTWNEARGPYEERGEKARDSSYHEIWYCKHCDSTKKPNSITTNLSRARKHLQDFHGIRVIEHVERSDLKKQQHGTITDLFGGQEERQANRDLNEEKYLANAINIPAFEEALARLLAVRNIAHTFIESPEFHAVILSCNYMARDVLLRSRRAVPKLLEKTFAQHKQGLVKKLHNSLSSMVHFTIDMWTSSEQKAAYQAIVVHFVDAETRGVAQALLSLREFKGSHNGKLQAKAFLEVVEEYDLRGKVGYFTMDNHDANDTMLDDIAKEIDGLDPVARRLRCSGHIMNLIVQAFLFRSKAKKIQEDEREGIDEAYERLCRLSEKEEGGIITKAQATEEWREFSVLGKLHNLCIYSRSSTSIYNDFKAEIGRALPRDNDTRWNSWFRLIDVAIENQAKFMDWIQENHAKIEKDALDHNDWNELGDIHAFLQVFHQISMRQGRENTLDEVLSHMDFLHHHFTRTKNRAFSGPRFYARFHVAWLKFEKYYQLTEQAPVYVAGILLHPALRKSYLNEQQDKEQELDEFDRWRQKVYSTASEVKDEFDRFIYGSQVGIGQQTALQWWLEPTQRENFPLLCRMAIDIFCIPPMSTEAERIFSGARRQELFRRSLMKASLPLTSSRASKKMGIYPSTDRPAIEYLLRKQLKKKKTFTPAHFSLLPSDMRFYAASSTAETIGERYHDILSSPTLAGLRHIRNIVHEAVVLEDVIKKYVDDRRTCIEKRYHERKRGRRAKTVSDLIPTVSLQDLRDQQEEAIADDKKKQHKQGIRFTRSVIIKEMNRLKDEWRENKEVIVNGIPKRLQFKQWLEHTGKQYDYLSMDTQRSQMTEALKEETGGYMIDTQLPDDVHEAIRKAQYAAKPLSAVDLTGLPHSDDTVTFNLTQAQEHEEMDEEDEILPVIEVAGGSEVEMPSSPPCAPDSESSLPTLPSTPCPYQHHTQLHESLRDIIRGIRTAQEDSLIG</sequence>
<dbReference type="EMBL" id="LYXU01000136">
    <property type="protein sequence ID" value="OBS15770.1"/>
    <property type="molecule type" value="Genomic_DNA"/>
</dbReference>
<comment type="caution">
    <text evidence="10">The sequence shown here is derived from an EMBL/GenBank/DDBJ whole genome shotgun (WGS) entry which is preliminary data.</text>
</comment>
<feature type="transmembrane region" description="Helical" evidence="7">
    <location>
        <begin position="147"/>
        <end position="169"/>
    </location>
</feature>
<feature type="region of interest" description="Disordered" evidence="6">
    <location>
        <begin position="297"/>
        <end position="348"/>
    </location>
</feature>
<evidence type="ECO:0000256" key="3">
    <source>
        <dbReference type="ARBA" id="ARBA00022771"/>
    </source>
</evidence>
<dbReference type="Proteomes" id="UP000091967">
    <property type="component" value="Unassembled WGS sequence"/>
</dbReference>
<accession>A0A1B8A5K6</accession>
<feature type="domain" description="HAT C-terminal dimerisation" evidence="8">
    <location>
        <begin position="889"/>
        <end position="934"/>
    </location>
</feature>
<feature type="region of interest" description="Disordered" evidence="6">
    <location>
        <begin position="1233"/>
        <end position="1255"/>
    </location>
</feature>
<dbReference type="GO" id="GO:0005634">
    <property type="term" value="C:nucleus"/>
    <property type="evidence" value="ECO:0007669"/>
    <property type="project" value="UniProtKB-SubCell"/>
</dbReference>
<keyword evidence="5" id="KW-0539">Nucleus</keyword>
<keyword evidence="11" id="KW-1185">Reference proteome</keyword>
<dbReference type="InterPro" id="IPR012337">
    <property type="entry name" value="RNaseH-like_sf"/>
</dbReference>
<evidence type="ECO:0000259" key="8">
    <source>
        <dbReference type="Pfam" id="PF05699"/>
    </source>
</evidence>
<dbReference type="GO" id="GO:0046983">
    <property type="term" value="F:protein dimerization activity"/>
    <property type="evidence" value="ECO:0007669"/>
    <property type="project" value="InterPro"/>
</dbReference>
<comment type="subcellular location">
    <subcellularLocation>
        <location evidence="1">Nucleus</location>
    </subcellularLocation>
</comment>
<evidence type="ECO:0000259" key="9">
    <source>
        <dbReference type="Pfam" id="PF20684"/>
    </source>
</evidence>
<feature type="transmembrane region" description="Helical" evidence="7">
    <location>
        <begin position="198"/>
        <end position="217"/>
    </location>
</feature>
<organism evidence="10 11">
    <name type="scientific">Fusarium poae</name>
    <dbReference type="NCBI Taxonomy" id="36050"/>
    <lineage>
        <taxon>Eukaryota</taxon>
        <taxon>Fungi</taxon>
        <taxon>Dikarya</taxon>
        <taxon>Ascomycota</taxon>
        <taxon>Pezizomycotina</taxon>
        <taxon>Sordariomycetes</taxon>
        <taxon>Hypocreomycetidae</taxon>
        <taxon>Hypocreales</taxon>
        <taxon>Nectriaceae</taxon>
        <taxon>Fusarium</taxon>
    </lineage>
</organism>
<feature type="domain" description="Rhodopsin" evidence="9">
    <location>
        <begin position="59"/>
        <end position="289"/>
    </location>
</feature>
<evidence type="ECO:0000256" key="6">
    <source>
        <dbReference type="SAM" id="MobiDB-lite"/>
    </source>
</evidence>
<evidence type="ECO:0000256" key="7">
    <source>
        <dbReference type="SAM" id="Phobius"/>
    </source>
</evidence>
<feature type="transmembrane region" description="Helical" evidence="7">
    <location>
        <begin position="70"/>
        <end position="93"/>
    </location>
</feature>
<dbReference type="InterPro" id="IPR008906">
    <property type="entry name" value="HATC_C_dom"/>
</dbReference>
<proteinExistence type="predicted"/>
<keyword evidence="2" id="KW-0479">Metal-binding</keyword>
<evidence type="ECO:0000256" key="4">
    <source>
        <dbReference type="ARBA" id="ARBA00022833"/>
    </source>
</evidence>
<keyword evidence="7" id="KW-0472">Membrane</keyword>
<protein>
    <submittedName>
        <fullName evidence="10">Uncharacterized protein</fullName>
    </submittedName>
</protein>
<keyword evidence="3" id="KW-0863">Zinc-finger</keyword>
<reference evidence="10 11" key="1">
    <citation type="submission" date="2016-06" db="EMBL/GenBank/DDBJ databases">
        <title>Living apart together: crosstalk between the core and supernumerary genomes in a fungal plant pathogen.</title>
        <authorList>
            <person name="Vanheule A."/>
            <person name="Audenaert K."/>
            <person name="Warris S."/>
            <person name="Van De Geest H."/>
            <person name="Schijlen E."/>
            <person name="Hofte M."/>
            <person name="De Saeger S."/>
            <person name="Haesaert G."/>
            <person name="Waalwijk C."/>
            <person name="Van Der Lee T."/>
        </authorList>
    </citation>
    <scope>NUCLEOTIDE SEQUENCE [LARGE SCALE GENOMIC DNA]</scope>
    <source>
        <strain evidence="10 11">2516</strain>
    </source>
</reference>
<gene>
    <name evidence="10" type="ORF">FPOA_13450</name>
</gene>
<evidence type="ECO:0000256" key="2">
    <source>
        <dbReference type="ARBA" id="ARBA00022723"/>
    </source>
</evidence>
<dbReference type="SUPFAM" id="SSF53098">
    <property type="entry name" value="Ribonuclease H-like"/>
    <property type="match status" value="1"/>
</dbReference>
<feature type="transmembrane region" description="Helical" evidence="7">
    <location>
        <begin position="113"/>
        <end position="135"/>
    </location>
</feature>
<keyword evidence="4" id="KW-0862">Zinc</keyword>
<feature type="compositionally biased region" description="Low complexity" evidence="6">
    <location>
        <begin position="297"/>
        <end position="311"/>
    </location>
</feature>
<evidence type="ECO:0000313" key="11">
    <source>
        <dbReference type="Proteomes" id="UP000091967"/>
    </source>
</evidence>
<dbReference type="GO" id="GO:0008270">
    <property type="term" value="F:zinc ion binding"/>
    <property type="evidence" value="ECO:0007669"/>
    <property type="project" value="UniProtKB-KW"/>
</dbReference>
<feature type="transmembrane region" description="Helical" evidence="7">
    <location>
        <begin position="34"/>
        <end position="58"/>
    </location>
</feature>
<dbReference type="InterPro" id="IPR049326">
    <property type="entry name" value="Rhodopsin_dom_fungi"/>
</dbReference>